<keyword evidence="11" id="KW-0862">Zinc</keyword>
<keyword evidence="9 17" id="KW-0863">Zinc-finger</keyword>
<dbReference type="AlphaFoldDB" id="A0A0G4IMF3"/>
<evidence type="ECO:0000256" key="15">
    <source>
        <dbReference type="ARBA" id="ARBA00023242"/>
    </source>
</evidence>
<dbReference type="SMART" id="SM00279">
    <property type="entry name" value="HhH2"/>
    <property type="match status" value="1"/>
</dbReference>
<evidence type="ECO:0000313" key="20">
    <source>
        <dbReference type="EMBL" id="CEO96334.1"/>
    </source>
</evidence>
<evidence type="ECO:0000256" key="4">
    <source>
        <dbReference type="ARBA" id="ARBA00022553"/>
    </source>
</evidence>
<keyword evidence="8" id="KW-0227">DNA damage</keyword>
<feature type="region of interest" description="Disordered" evidence="18">
    <location>
        <begin position="453"/>
        <end position="507"/>
    </location>
</feature>
<keyword evidence="21" id="KW-1185">Reference proteome</keyword>
<evidence type="ECO:0000256" key="18">
    <source>
        <dbReference type="SAM" id="MobiDB-lite"/>
    </source>
</evidence>
<evidence type="ECO:0000256" key="13">
    <source>
        <dbReference type="ARBA" id="ARBA00023128"/>
    </source>
</evidence>
<name>A0A0G4IMF3_PLABS</name>
<dbReference type="EMBL" id="CDSF01000057">
    <property type="protein sequence ID" value="CEO96334.1"/>
    <property type="molecule type" value="Genomic_DNA"/>
</dbReference>
<dbReference type="PRINTS" id="PR00066">
    <property type="entry name" value="XRODRMPGMNTG"/>
</dbReference>
<dbReference type="PROSITE" id="PS00841">
    <property type="entry name" value="XPG_1"/>
    <property type="match status" value="1"/>
</dbReference>
<evidence type="ECO:0000256" key="11">
    <source>
        <dbReference type="ARBA" id="ARBA00022833"/>
    </source>
</evidence>
<reference evidence="20 21" key="1">
    <citation type="submission" date="2015-02" db="EMBL/GenBank/DDBJ databases">
        <authorList>
            <person name="Chooi Y.-H."/>
        </authorList>
    </citation>
    <scope>NUCLEOTIDE SEQUENCE [LARGE SCALE GENOMIC DNA]</scope>
    <source>
        <strain evidence="20">E3</strain>
    </source>
</reference>
<keyword evidence="5" id="KW-0540">Nuclease</keyword>
<feature type="domain" description="RanBP2-type" evidence="19">
    <location>
        <begin position="302"/>
        <end position="331"/>
    </location>
</feature>
<feature type="compositionally biased region" description="Polar residues" evidence="18">
    <location>
        <begin position="453"/>
        <end position="478"/>
    </location>
</feature>
<evidence type="ECO:0000256" key="6">
    <source>
        <dbReference type="ARBA" id="ARBA00022723"/>
    </source>
</evidence>
<dbReference type="GO" id="GO:0006289">
    <property type="term" value="P:nucleotide-excision repair"/>
    <property type="evidence" value="ECO:0007669"/>
    <property type="project" value="InterPro"/>
</dbReference>
<keyword evidence="4" id="KW-0597">Phosphoprotein</keyword>
<evidence type="ECO:0000256" key="17">
    <source>
        <dbReference type="PROSITE-ProRule" id="PRU00322"/>
    </source>
</evidence>
<dbReference type="SMART" id="SM00484">
    <property type="entry name" value="XPGI"/>
    <property type="match status" value="1"/>
</dbReference>
<evidence type="ECO:0000256" key="12">
    <source>
        <dbReference type="ARBA" id="ARBA00022842"/>
    </source>
</evidence>
<keyword evidence="7" id="KW-0255">Endonuclease</keyword>
<dbReference type="InterPro" id="IPR006084">
    <property type="entry name" value="XPG/Rad2"/>
</dbReference>
<dbReference type="SMART" id="SM00485">
    <property type="entry name" value="XPGN"/>
    <property type="match status" value="1"/>
</dbReference>
<dbReference type="InterPro" id="IPR036279">
    <property type="entry name" value="5-3_exonuclease_C_sf"/>
</dbReference>
<dbReference type="Proteomes" id="UP000039324">
    <property type="component" value="Unassembled WGS sequence"/>
</dbReference>
<comment type="similarity">
    <text evidence="16">Belongs to the XPG/RAD2 endonuclease family. GEN subfamily.</text>
</comment>
<evidence type="ECO:0000256" key="7">
    <source>
        <dbReference type="ARBA" id="ARBA00022759"/>
    </source>
</evidence>
<evidence type="ECO:0000256" key="16">
    <source>
        <dbReference type="ARBA" id="ARBA00038112"/>
    </source>
</evidence>
<dbReference type="PROSITE" id="PS00842">
    <property type="entry name" value="XPG_2"/>
    <property type="match status" value="1"/>
</dbReference>
<dbReference type="Gene3D" id="3.40.50.1010">
    <property type="entry name" value="5'-nuclease"/>
    <property type="match status" value="2"/>
</dbReference>
<dbReference type="CDD" id="cd09904">
    <property type="entry name" value="H3TH_XPG"/>
    <property type="match status" value="1"/>
</dbReference>
<dbReference type="OrthoDB" id="31113at2759"/>
<dbReference type="SUPFAM" id="SSF90209">
    <property type="entry name" value="Ran binding protein zinc finger-like"/>
    <property type="match status" value="1"/>
</dbReference>
<dbReference type="PRINTS" id="PR00853">
    <property type="entry name" value="XPGRADSUPER"/>
</dbReference>
<feature type="region of interest" description="Disordered" evidence="18">
    <location>
        <begin position="652"/>
        <end position="680"/>
    </location>
</feature>
<evidence type="ECO:0000256" key="1">
    <source>
        <dbReference type="ARBA" id="ARBA00001946"/>
    </source>
</evidence>
<dbReference type="GO" id="GO:0008270">
    <property type="term" value="F:zinc ion binding"/>
    <property type="evidence" value="ECO:0007669"/>
    <property type="project" value="UniProtKB-KW"/>
</dbReference>
<dbReference type="Pfam" id="PF00752">
    <property type="entry name" value="XPG_N"/>
    <property type="match status" value="1"/>
</dbReference>
<dbReference type="Pfam" id="PF00867">
    <property type="entry name" value="XPG_I"/>
    <property type="match status" value="1"/>
</dbReference>
<feature type="compositionally biased region" description="Polar residues" evidence="18">
    <location>
        <begin position="1012"/>
        <end position="1025"/>
    </location>
</feature>
<dbReference type="SMART" id="SM00547">
    <property type="entry name" value="ZnF_RBZ"/>
    <property type="match status" value="2"/>
</dbReference>
<dbReference type="InterPro" id="IPR019974">
    <property type="entry name" value="XPG_CS"/>
</dbReference>
<keyword evidence="13" id="KW-0496">Mitochondrion</keyword>
<comment type="similarity">
    <text evidence="3">Belongs to the XPG/RAD2 endonuclease family. XPG subfamily.</text>
</comment>
<dbReference type="GO" id="GO:0003697">
    <property type="term" value="F:single-stranded DNA binding"/>
    <property type="evidence" value="ECO:0007669"/>
    <property type="project" value="InterPro"/>
</dbReference>
<keyword evidence="15" id="KW-0539">Nucleus</keyword>
<organism evidence="20 21">
    <name type="scientific">Plasmodiophora brassicae</name>
    <name type="common">Clubroot disease agent</name>
    <dbReference type="NCBI Taxonomy" id="37360"/>
    <lineage>
        <taxon>Eukaryota</taxon>
        <taxon>Sar</taxon>
        <taxon>Rhizaria</taxon>
        <taxon>Endomyxa</taxon>
        <taxon>Phytomyxea</taxon>
        <taxon>Plasmodiophorida</taxon>
        <taxon>Plasmodiophoridae</taxon>
        <taxon>Plasmodiophora</taxon>
    </lineage>
</organism>
<evidence type="ECO:0000256" key="8">
    <source>
        <dbReference type="ARBA" id="ARBA00022763"/>
    </source>
</evidence>
<evidence type="ECO:0000259" key="19">
    <source>
        <dbReference type="PROSITE" id="PS50199"/>
    </source>
</evidence>
<sequence>MGVKGLWTLLSACGRRLPLSGLSARVLAIDASLWLVQFLKAMRDEDGKVRNDAHLVGMIRRICRLLVFGIRPVFVFDGPAPMLKRKTLAARRRLRDRSEAAVKRTAEKILLAQLKVKTIKELRERLVNGGDSTSVEISHETSNVVDEFVDLFGSDDSEDDDGGDDLEIDVPDGFDVNDPIALAALPYSMQFEIMEKLREDRAHDTRVALVAASDTPSDFSGAQLSQFLSTSAFNRRVNQIRENMNVDGSEHGQPTHAIASQPDSSFYFVKAPEPQPAPTKSRQLSESWEAAEPTSFRLDQLHMTDWTCAQCDFVNMAIRNSCQRCRHGRLDPVQHWSCPFCATKNRGDNSLPCVSCKRSNKSIPEEREVLQLVDRSAEIDNLFSDDEVEYVQHVVAEDSQAISLREDVVPETPEVATPEVAPAPDSGISKLLNMRNSRLNFYLLQRKSSLTKEMSSASQTASSEPLTSAASPENTQGESCPPTPTLSFDSPSPKTSPERAIPLTTGLPTSTLITDSPPQKDPVAVNIQTLIPQRHPSPTRELSVEFDLSSQCQVRSSAINLREPAPDASRVHGDVAETSLPLSDDHRRPQSAKSGIAQAKVALPSSASARASEGLGGPSATSVSDDTVFKPAIGAVDAGCWDAASLPSPMAFTPSELSPPRSRPASSAVASEPASEAGKHSHQVMVDMSPPRNHAAIANTSASLLEMENAAQDELAAMNAAQQKQMRDADHVTSEMIEETQQLLRLFGIPFIVAPAEAEAQCAALETLGLVDGVVTDDSDVFLFGARNVYRHMFSQDKQVERYVLEDFERELGVDREKLIRMALLLGSDYTEGVHGIGVVNAIEIVNAFDSLEDFRDWVYSDAVESDKSDKNDDDADDVDSDADGVDSDAVVDGDAPDKRARLNKFKLSHRNVRRNWQVARDFPPADVRTTYLNPVVDLSEERFQWAPLYVEQLRQFCAVKMGWTSDRLDEQIGPVLERQRNPMYQTKLEAFFGNGECAATIRSKRIKQAIEQRNGSQSSGANSQMKRRRQTAS</sequence>
<evidence type="ECO:0000256" key="3">
    <source>
        <dbReference type="ARBA" id="ARBA00005283"/>
    </source>
</evidence>
<dbReference type="PROSITE" id="PS50199">
    <property type="entry name" value="ZF_RANBP2_2"/>
    <property type="match status" value="1"/>
</dbReference>
<comment type="cofactor">
    <cofactor evidence="1">
        <name>Mg(2+)</name>
        <dbReference type="ChEBI" id="CHEBI:18420"/>
    </cofactor>
</comment>
<protein>
    <recommendedName>
        <fullName evidence="19">RanBP2-type domain-containing protein</fullName>
    </recommendedName>
</protein>
<dbReference type="Gene3D" id="4.10.1060.10">
    <property type="entry name" value="Zinc finger, RanBP2-type"/>
    <property type="match status" value="1"/>
</dbReference>
<dbReference type="SUPFAM" id="SSF88723">
    <property type="entry name" value="PIN domain-like"/>
    <property type="match status" value="1"/>
</dbReference>
<dbReference type="InterPro" id="IPR008918">
    <property type="entry name" value="HhH2"/>
</dbReference>
<dbReference type="GO" id="GO:0005634">
    <property type="term" value="C:nucleus"/>
    <property type="evidence" value="ECO:0007669"/>
    <property type="project" value="UniProtKB-SubCell"/>
</dbReference>
<dbReference type="OMA" id="PNSMDFS"/>
<keyword evidence="10" id="KW-0378">Hydrolase</keyword>
<evidence type="ECO:0000256" key="9">
    <source>
        <dbReference type="ARBA" id="ARBA00022771"/>
    </source>
</evidence>
<gene>
    <name evidence="20" type="ORF">PBRA_005006</name>
</gene>
<keyword evidence="14" id="KW-0234">DNA repair</keyword>
<feature type="region of interest" description="Disordered" evidence="18">
    <location>
        <begin position="579"/>
        <end position="625"/>
    </location>
</feature>
<dbReference type="InterPro" id="IPR006086">
    <property type="entry name" value="XPG-I_dom"/>
</dbReference>
<accession>A0A0G4IMF3</accession>
<dbReference type="InterPro" id="IPR006085">
    <property type="entry name" value="XPG_DNA_repair_N"/>
</dbReference>
<evidence type="ECO:0000256" key="14">
    <source>
        <dbReference type="ARBA" id="ARBA00023204"/>
    </source>
</evidence>
<keyword evidence="12" id="KW-0460">Magnesium</keyword>
<comment type="subcellular location">
    <subcellularLocation>
        <location evidence="2">Nucleus</location>
    </subcellularLocation>
</comment>
<feature type="compositionally biased region" description="Low complexity" evidence="18">
    <location>
        <begin position="654"/>
        <end position="676"/>
    </location>
</feature>
<dbReference type="PROSITE" id="PS01358">
    <property type="entry name" value="ZF_RANBP2_1"/>
    <property type="match status" value="1"/>
</dbReference>
<dbReference type="PANTHER" id="PTHR16171:SF7">
    <property type="entry name" value="DNA REPAIR PROTEIN RAD2"/>
    <property type="match status" value="1"/>
</dbReference>
<evidence type="ECO:0000256" key="5">
    <source>
        <dbReference type="ARBA" id="ARBA00022722"/>
    </source>
</evidence>
<dbReference type="InterPro" id="IPR001044">
    <property type="entry name" value="XPG/Rad2_eukaryotes"/>
</dbReference>
<dbReference type="STRING" id="37360.A0A0G4IMF3"/>
<dbReference type="Gene3D" id="1.10.150.20">
    <property type="entry name" value="5' to 3' exonuclease, C-terminal subdomain"/>
    <property type="match status" value="1"/>
</dbReference>
<dbReference type="GO" id="GO:0048256">
    <property type="term" value="F:flap endonuclease activity"/>
    <property type="evidence" value="ECO:0007669"/>
    <property type="project" value="UniProtKB-ARBA"/>
</dbReference>
<feature type="compositionally biased region" description="Acidic residues" evidence="18">
    <location>
        <begin position="872"/>
        <end position="892"/>
    </location>
</feature>
<evidence type="ECO:0000256" key="2">
    <source>
        <dbReference type="ARBA" id="ARBA00004123"/>
    </source>
</evidence>
<dbReference type="InterPro" id="IPR001876">
    <property type="entry name" value="Znf_RanBP2"/>
</dbReference>
<feature type="region of interest" description="Disordered" evidence="18">
    <location>
        <begin position="1009"/>
        <end position="1034"/>
    </location>
</feature>
<dbReference type="PANTHER" id="PTHR16171">
    <property type="entry name" value="DNA REPAIR PROTEIN COMPLEMENTING XP-G CELLS-RELATED"/>
    <property type="match status" value="1"/>
</dbReference>
<dbReference type="InterPro" id="IPR036443">
    <property type="entry name" value="Znf_RanBP2_sf"/>
</dbReference>
<feature type="compositionally biased region" description="Polar residues" evidence="18">
    <location>
        <begin position="485"/>
        <end position="495"/>
    </location>
</feature>
<dbReference type="SUPFAM" id="SSF47807">
    <property type="entry name" value="5' to 3' exonuclease, C-terminal subdomain"/>
    <property type="match status" value="1"/>
</dbReference>
<proteinExistence type="inferred from homology"/>
<evidence type="ECO:0000256" key="10">
    <source>
        <dbReference type="ARBA" id="ARBA00022801"/>
    </source>
</evidence>
<dbReference type="FunFam" id="1.10.150.20:FF:000030">
    <property type="entry name" value="Flap endonuclease GEN-like 1"/>
    <property type="match status" value="1"/>
</dbReference>
<evidence type="ECO:0000313" key="21">
    <source>
        <dbReference type="Proteomes" id="UP000039324"/>
    </source>
</evidence>
<dbReference type="InterPro" id="IPR029060">
    <property type="entry name" value="PIN-like_dom_sf"/>
</dbReference>
<feature type="region of interest" description="Disordered" evidence="18">
    <location>
        <begin position="866"/>
        <end position="896"/>
    </location>
</feature>
<keyword evidence="6" id="KW-0479">Metal-binding</keyword>
<dbReference type="CDD" id="cd09868">
    <property type="entry name" value="PIN_XPG_RAD2"/>
    <property type="match status" value="2"/>
</dbReference>